<keyword evidence="5" id="KW-1185">Reference proteome</keyword>
<gene>
    <name evidence="4" type="ORF">H5993_02555</name>
</gene>
<dbReference type="InterPro" id="IPR009057">
    <property type="entry name" value="Homeodomain-like_sf"/>
</dbReference>
<evidence type="ECO:0000259" key="3">
    <source>
        <dbReference type="PROSITE" id="PS50977"/>
    </source>
</evidence>
<dbReference type="Proteomes" id="UP000776629">
    <property type="component" value="Unassembled WGS sequence"/>
</dbReference>
<evidence type="ECO:0000313" key="5">
    <source>
        <dbReference type="Proteomes" id="UP000776629"/>
    </source>
</evidence>
<dbReference type="RefSeq" id="WP_204776089.1">
    <property type="nucleotide sequence ID" value="NZ_JACJJQ010000007.1"/>
</dbReference>
<feature type="domain" description="HTH tetR-type" evidence="3">
    <location>
        <begin position="8"/>
        <end position="68"/>
    </location>
</feature>
<organism evidence="4 5">
    <name type="scientific">Limosilactobacillus alvi</name>
    <dbReference type="NCBI Taxonomy" id="990412"/>
    <lineage>
        <taxon>Bacteria</taxon>
        <taxon>Bacillati</taxon>
        <taxon>Bacillota</taxon>
        <taxon>Bacilli</taxon>
        <taxon>Lactobacillales</taxon>
        <taxon>Lactobacillaceae</taxon>
        <taxon>Limosilactobacillus</taxon>
    </lineage>
</organism>
<dbReference type="PANTHER" id="PTHR43479:SF11">
    <property type="entry name" value="ACREF_ENVCD OPERON REPRESSOR-RELATED"/>
    <property type="match status" value="1"/>
</dbReference>
<dbReference type="PROSITE" id="PS50977">
    <property type="entry name" value="HTH_TETR_2"/>
    <property type="match status" value="1"/>
</dbReference>
<name>A0ABS2EMQ7_9LACO</name>
<dbReference type="InterPro" id="IPR050624">
    <property type="entry name" value="HTH-type_Tx_Regulator"/>
</dbReference>
<comment type="caution">
    <text evidence="4">The sequence shown here is derived from an EMBL/GenBank/DDBJ whole genome shotgun (WGS) entry which is preliminary data.</text>
</comment>
<evidence type="ECO:0000256" key="1">
    <source>
        <dbReference type="ARBA" id="ARBA00023125"/>
    </source>
</evidence>
<dbReference type="PANTHER" id="PTHR43479">
    <property type="entry name" value="ACREF/ENVCD OPERON REPRESSOR-RELATED"/>
    <property type="match status" value="1"/>
</dbReference>
<protein>
    <submittedName>
        <fullName evidence="4">TetR/AcrR family transcriptional regulator</fullName>
    </submittedName>
</protein>
<proteinExistence type="predicted"/>
<dbReference type="Pfam" id="PF00440">
    <property type="entry name" value="TetR_N"/>
    <property type="match status" value="1"/>
</dbReference>
<dbReference type="PRINTS" id="PR00455">
    <property type="entry name" value="HTHTETR"/>
</dbReference>
<dbReference type="Gene3D" id="1.10.357.10">
    <property type="entry name" value="Tetracycline Repressor, domain 2"/>
    <property type="match status" value="1"/>
</dbReference>
<sequence length="190" mass="21757">MKREARKAQTRQKILEAASELMLTNGFKATSVRDVSKKSKISYVTMYKYFTDKQELEDQVIEKIITDIFQKLISYVTNKTNGSFRHRLTMISEDRTLLDQKYIHSLTEIEEIIEHNPKMQITFNNAIKHLCSIIIQQGKSEGAIKTTVSDAAVTFLLSAILKNRMTLTMEQFEAIAPEVAEIVFYGLVGK</sequence>
<dbReference type="InterPro" id="IPR001647">
    <property type="entry name" value="HTH_TetR"/>
</dbReference>
<keyword evidence="1 2" id="KW-0238">DNA-binding</keyword>
<dbReference type="EMBL" id="JACJJQ010000007">
    <property type="protein sequence ID" value="MBM6753646.1"/>
    <property type="molecule type" value="Genomic_DNA"/>
</dbReference>
<feature type="DNA-binding region" description="H-T-H motif" evidence="2">
    <location>
        <begin position="31"/>
        <end position="50"/>
    </location>
</feature>
<reference evidence="4 5" key="1">
    <citation type="journal article" date="2021" name="Sci. Rep.">
        <title>The distribution of antibiotic resistance genes in chicken gut microbiota commensals.</title>
        <authorList>
            <person name="Juricova H."/>
            <person name="Matiasovicova J."/>
            <person name="Kubasova T."/>
            <person name="Cejkova D."/>
            <person name="Rychlik I."/>
        </authorList>
    </citation>
    <scope>NUCLEOTIDE SEQUENCE [LARGE SCALE GENOMIC DNA]</scope>
    <source>
        <strain evidence="4 5">An810</strain>
    </source>
</reference>
<dbReference type="SUPFAM" id="SSF46689">
    <property type="entry name" value="Homeodomain-like"/>
    <property type="match status" value="1"/>
</dbReference>
<evidence type="ECO:0000313" key="4">
    <source>
        <dbReference type="EMBL" id="MBM6753646.1"/>
    </source>
</evidence>
<accession>A0ABS2EMQ7</accession>
<evidence type="ECO:0000256" key="2">
    <source>
        <dbReference type="PROSITE-ProRule" id="PRU00335"/>
    </source>
</evidence>